<gene>
    <name evidence="1" type="ORF">BOTBODRAFT_32970</name>
</gene>
<dbReference type="InParanoid" id="A0A067MQL9"/>
<evidence type="ECO:0000313" key="1">
    <source>
        <dbReference type="EMBL" id="KDQ14182.1"/>
    </source>
</evidence>
<name>A0A067MQL9_BOTB1</name>
<dbReference type="EMBL" id="KL198039">
    <property type="protein sequence ID" value="KDQ14182.1"/>
    <property type="molecule type" value="Genomic_DNA"/>
</dbReference>
<dbReference type="HOGENOM" id="CLU_3068332_0_0_1"/>
<organism evidence="1 2">
    <name type="scientific">Botryobasidium botryosum (strain FD-172 SS1)</name>
    <dbReference type="NCBI Taxonomy" id="930990"/>
    <lineage>
        <taxon>Eukaryota</taxon>
        <taxon>Fungi</taxon>
        <taxon>Dikarya</taxon>
        <taxon>Basidiomycota</taxon>
        <taxon>Agaricomycotina</taxon>
        <taxon>Agaricomycetes</taxon>
        <taxon>Cantharellales</taxon>
        <taxon>Botryobasidiaceae</taxon>
        <taxon>Botryobasidium</taxon>
    </lineage>
</organism>
<evidence type="ECO:0000313" key="2">
    <source>
        <dbReference type="Proteomes" id="UP000027195"/>
    </source>
</evidence>
<protein>
    <submittedName>
        <fullName evidence="1">Uncharacterized protein</fullName>
    </submittedName>
</protein>
<accession>A0A067MQL9</accession>
<sequence>MPPSISQQQTTFSLLVSPALEHPTCGRVTFLALVISDGGDGRERLRVWGSRVG</sequence>
<proteinExistence type="predicted"/>
<dbReference type="AlphaFoldDB" id="A0A067MQL9"/>
<dbReference type="Proteomes" id="UP000027195">
    <property type="component" value="Unassembled WGS sequence"/>
</dbReference>
<keyword evidence="2" id="KW-1185">Reference proteome</keyword>
<reference evidence="2" key="1">
    <citation type="journal article" date="2014" name="Proc. Natl. Acad. Sci. U.S.A.">
        <title>Extensive sampling of basidiomycete genomes demonstrates inadequacy of the white-rot/brown-rot paradigm for wood decay fungi.</title>
        <authorList>
            <person name="Riley R."/>
            <person name="Salamov A.A."/>
            <person name="Brown D.W."/>
            <person name="Nagy L.G."/>
            <person name="Floudas D."/>
            <person name="Held B.W."/>
            <person name="Levasseur A."/>
            <person name="Lombard V."/>
            <person name="Morin E."/>
            <person name="Otillar R."/>
            <person name="Lindquist E.A."/>
            <person name="Sun H."/>
            <person name="LaButti K.M."/>
            <person name="Schmutz J."/>
            <person name="Jabbour D."/>
            <person name="Luo H."/>
            <person name="Baker S.E."/>
            <person name="Pisabarro A.G."/>
            <person name="Walton J.D."/>
            <person name="Blanchette R.A."/>
            <person name="Henrissat B."/>
            <person name="Martin F."/>
            <person name="Cullen D."/>
            <person name="Hibbett D.S."/>
            <person name="Grigoriev I.V."/>
        </authorList>
    </citation>
    <scope>NUCLEOTIDE SEQUENCE [LARGE SCALE GENOMIC DNA]</scope>
    <source>
        <strain evidence="2">FD-172 SS1</strain>
    </source>
</reference>